<feature type="domain" description="BRCT" evidence="2">
    <location>
        <begin position="947"/>
        <end position="994"/>
    </location>
</feature>
<sequence length="1190" mass="127699">MDQSPPKRITRARAAAKTEPTTRMTRVITAAARAKATRSTASTTSTSAKRKTRPDDVEDSDHDDLNMPTTKEVPAAPAKTARAIRGRPKKAPEETAPEPETEAENPAPKTRGRPRKVVVAAAEESLKTTRATRTKKAVVEEPEDSTAPKRTTRSRPPSSMASRTAARAAAKKTVKFEEPEKENMLPAEATTTKAAAKTSEPGTGLRAKPVRRPGAATAARATRGTRTTTTAGDKPIPLSPKKVNQITLSRADSDDELAPNDKLPARPLRKNPIRPPTGAKKLVLDPQPTAAEEDALSAPSEVTPTIVLGSPAKRISQSPWKGSIKSPAKRVEGVLGAPAPTELNGENSQSPLKASLLQSPAKRPPPGTLEISSISGPQLSVSPFKTSLLLSPAKRPLSPIKSFASRALEDNPALSPAPKATMLATPLPTLKNGGLEDAEHDEGMVLDGADENAGIPDSPTRLRFPGRLSAVLPRHADPALTTTMSVVPEGEEDGFANDEADNTEDEIEDTEEVECLGDPMALDEPEHQDKGAEISRSTTPSTSPPKSAGPMFRLREEVLQGYDSEAEGVSEDELAPRRTLFPTAFGTAPSTPSLESSSRTPGSRATNATTGSTTRSTAKRARMDGKFGYTPLAEQLVGWTAGPSPLKTGIRAESPAVTMQTATAPANAEPSPLRTTFFEEAMAAQPEPAETDEQDEDSIPEVQSPVLEDIPLTDEDMALAAEANEMSLMEPEQVEELVGNRSFDDSLSEASQEYGDENEVPIDPSLLGQNAGPREPRVPLTTPQRTLRREFHTVSKVPLKPADESTPQLRVKKRSQSISRLPVSRPTQNLTRNATVISYSPTKTKHDEMEVTQNERAGSVPPVTPIKSDAGWSMAGTPARTPRRDLDPALLRGAVVFVDVHTSEGADASGIFVELLGQMGARCVNRWSWNPASPTGDDGPSSKIGITHVVYKDGGKRTLEKVRESGGVVQCVGVSWVLDCERENQWLAEAPYYIDTTMTPRGGARRRKSMEPRAIANLNGMLVPTPVRSVSHGSGTKERKSAPSTPASGRRSSALWIRTPEDNRSDHQDGDSDSDHDDNEWNAVLTPVPKTPAPEAVARYAANLSPATPSDATLYGQDRMDEDDDEDSRRVALMTRTCPPKQAAAPFLELGAGILSREKDESVLLRLMAARRKSLQFAPKVGSPLAKTWK</sequence>
<reference evidence="3" key="1">
    <citation type="submission" date="2023-06" db="EMBL/GenBank/DDBJ databases">
        <title>Genome-scale phylogeny and comparative genomics of the fungal order Sordariales.</title>
        <authorList>
            <consortium name="Lawrence Berkeley National Laboratory"/>
            <person name="Hensen N."/>
            <person name="Bonometti L."/>
            <person name="Westerberg I."/>
            <person name="Brannstrom I.O."/>
            <person name="Guillou S."/>
            <person name="Cros-Aarteil S."/>
            <person name="Calhoun S."/>
            <person name="Haridas S."/>
            <person name="Kuo A."/>
            <person name="Mondo S."/>
            <person name="Pangilinan J."/>
            <person name="Riley R."/>
            <person name="Labutti K."/>
            <person name="Andreopoulos B."/>
            <person name="Lipzen A."/>
            <person name="Chen C."/>
            <person name="Yanf M."/>
            <person name="Daum C."/>
            <person name="Ng V."/>
            <person name="Clum A."/>
            <person name="Steindorff A."/>
            <person name="Ohm R."/>
            <person name="Martin F."/>
            <person name="Silar P."/>
            <person name="Natvig D."/>
            <person name="Lalanne C."/>
            <person name="Gautier V."/>
            <person name="Ament-Velasquez S.L."/>
            <person name="Kruys A."/>
            <person name="Hutchinson M.I."/>
            <person name="Powell A.J."/>
            <person name="Barry K."/>
            <person name="Miller A.N."/>
            <person name="Grigoriev I.V."/>
            <person name="Debuchy R."/>
            <person name="Gladieux P."/>
            <person name="Thoren M.H."/>
            <person name="Johannesson H."/>
        </authorList>
    </citation>
    <scope>NUCLEOTIDE SEQUENCE</scope>
    <source>
        <strain evidence="3">CBS 606.72</strain>
    </source>
</reference>
<dbReference type="AlphaFoldDB" id="A0AA39XDS7"/>
<feature type="region of interest" description="Disordered" evidence="1">
    <location>
        <begin position="745"/>
        <end position="780"/>
    </location>
</feature>
<gene>
    <name evidence="3" type="ORF">B0T14DRAFT_444638</name>
</gene>
<dbReference type="PANTHER" id="PTHR14625:SF3">
    <property type="entry name" value="MICROCEPHALIN"/>
    <property type="match status" value="1"/>
</dbReference>
<protein>
    <recommendedName>
        <fullName evidence="2">BRCT domain-containing protein</fullName>
    </recommendedName>
</protein>
<feature type="compositionally biased region" description="Polar residues" evidence="1">
    <location>
        <begin position="370"/>
        <end position="380"/>
    </location>
</feature>
<dbReference type="PANTHER" id="PTHR14625">
    <property type="entry name" value="MICROCEPHALIN"/>
    <property type="match status" value="1"/>
</dbReference>
<dbReference type="EMBL" id="JAULSU010000001">
    <property type="protein sequence ID" value="KAK0632101.1"/>
    <property type="molecule type" value="Genomic_DNA"/>
</dbReference>
<feature type="compositionally biased region" description="Low complexity" evidence="1">
    <location>
        <begin position="154"/>
        <end position="168"/>
    </location>
</feature>
<dbReference type="SUPFAM" id="SSF52113">
    <property type="entry name" value="BRCT domain"/>
    <property type="match status" value="1"/>
</dbReference>
<feature type="region of interest" description="Disordered" evidence="1">
    <location>
        <begin position="411"/>
        <end position="437"/>
    </location>
</feature>
<evidence type="ECO:0000313" key="3">
    <source>
        <dbReference type="EMBL" id="KAK0632101.1"/>
    </source>
</evidence>
<feature type="region of interest" description="Disordered" evidence="1">
    <location>
        <begin position="851"/>
        <end position="883"/>
    </location>
</feature>
<dbReference type="CDD" id="cd17716">
    <property type="entry name" value="BRCT_microcephalin_rpt1"/>
    <property type="match status" value="1"/>
</dbReference>
<feature type="compositionally biased region" description="Low complexity" evidence="1">
    <location>
        <begin position="189"/>
        <end position="198"/>
    </location>
</feature>
<feature type="compositionally biased region" description="Polar residues" evidence="1">
    <location>
        <begin position="344"/>
        <end position="358"/>
    </location>
</feature>
<feature type="compositionally biased region" description="Acidic residues" evidence="1">
    <location>
        <begin position="564"/>
        <end position="573"/>
    </location>
</feature>
<dbReference type="Proteomes" id="UP001175000">
    <property type="component" value="Unassembled WGS sequence"/>
</dbReference>
<feature type="compositionally biased region" description="Basic and acidic residues" evidence="1">
    <location>
        <begin position="1059"/>
        <end position="1070"/>
    </location>
</feature>
<evidence type="ECO:0000259" key="2">
    <source>
        <dbReference type="PROSITE" id="PS50172"/>
    </source>
</evidence>
<feature type="compositionally biased region" description="Basic and acidic residues" evidence="1">
    <location>
        <begin position="174"/>
        <end position="183"/>
    </location>
</feature>
<dbReference type="PROSITE" id="PS50172">
    <property type="entry name" value="BRCT"/>
    <property type="match status" value="1"/>
</dbReference>
<feature type="region of interest" description="Disordered" evidence="1">
    <location>
        <begin position="800"/>
        <end position="820"/>
    </location>
</feature>
<organism evidence="3 4">
    <name type="scientific">Immersiella caudata</name>
    <dbReference type="NCBI Taxonomy" id="314043"/>
    <lineage>
        <taxon>Eukaryota</taxon>
        <taxon>Fungi</taxon>
        <taxon>Dikarya</taxon>
        <taxon>Ascomycota</taxon>
        <taxon>Pezizomycotina</taxon>
        <taxon>Sordariomycetes</taxon>
        <taxon>Sordariomycetidae</taxon>
        <taxon>Sordariales</taxon>
        <taxon>Lasiosphaeriaceae</taxon>
        <taxon>Immersiella</taxon>
    </lineage>
</organism>
<feature type="compositionally biased region" description="Polar residues" evidence="1">
    <location>
        <begin position="1042"/>
        <end position="1051"/>
    </location>
</feature>
<comment type="caution">
    <text evidence="3">The sequence shown here is derived from an EMBL/GenBank/DDBJ whole genome shotgun (WGS) entry which is preliminary data.</text>
</comment>
<keyword evidence="4" id="KW-1185">Reference proteome</keyword>
<proteinExistence type="predicted"/>
<feature type="compositionally biased region" description="Low complexity" evidence="1">
    <location>
        <begin position="214"/>
        <end position="232"/>
    </location>
</feature>
<accession>A0AA39XDS7</accession>
<feature type="compositionally biased region" description="Low complexity" evidence="1">
    <location>
        <begin position="603"/>
        <end position="616"/>
    </location>
</feature>
<dbReference type="InterPro" id="IPR036420">
    <property type="entry name" value="BRCT_dom_sf"/>
</dbReference>
<dbReference type="GO" id="GO:0000278">
    <property type="term" value="P:mitotic cell cycle"/>
    <property type="evidence" value="ECO:0007669"/>
    <property type="project" value="TreeGrafter"/>
</dbReference>
<evidence type="ECO:0000313" key="4">
    <source>
        <dbReference type="Proteomes" id="UP001175000"/>
    </source>
</evidence>
<name>A0AA39XDS7_9PEZI</name>
<dbReference type="Gene3D" id="3.40.50.10190">
    <property type="entry name" value="BRCT domain"/>
    <property type="match status" value="1"/>
</dbReference>
<feature type="compositionally biased region" description="Low complexity" evidence="1">
    <location>
        <begin position="29"/>
        <end position="47"/>
    </location>
</feature>
<feature type="compositionally biased region" description="Acidic residues" evidence="1">
    <location>
        <begin position="489"/>
        <end position="515"/>
    </location>
</feature>
<feature type="compositionally biased region" description="Basic and acidic residues" evidence="1">
    <location>
        <begin position="524"/>
        <end position="533"/>
    </location>
</feature>
<feature type="region of interest" description="Disordered" evidence="1">
    <location>
        <begin position="1019"/>
        <end position="1123"/>
    </location>
</feature>
<feature type="compositionally biased region" description="Acidic residues" evidence="1">
    <location>
        <begin position="1071"/>
        <end position="1080"/>
    </location>
</feature>
<feature type="region of interest" description="Disordered" evidence="1">
    <location>
        <begin position="1"/>
        <end position="380"/>
    </location>
</feature>
<dbReference type="InterPro" id="IPR001357">
    <property type="entry name" value="BRCT_dom"/>
</dbReference>
<dbReference type="InterPro" id="IPR022047">
    <property type="entry name" value="Microcephalin-like"/>
</dbReference>
<evidence type="ECO:0000256" key="1">
    <source>
        <dbReference type="SAM" id="MobiDB-lite"/>
    </source>
</evidence>
<feature type="region of interest" description="Disordered" evidence="1">
    <location>
        <begin position="475"/>
        <end position="622"/>
    </location>
</feature>
<feature type="compositionally biased region" description="Polar residues" evidence="1">
    <location>
        <begin position="588"/>
        <end position="601"/>
    </location>
</feature>